<feature type="transmembrane region" description="Helical" evidence="2">
    <location>
        <begin position="7"/>
        <end position="27"/>
    </location>
</feature>
<feature type="region of interest" description="Disordered" evidence="1">
    <location>
        <begin position="172"/>
        <end position="191"/>
    </location>
</feature>
<evidence type="ECO:0000256" key="2">
    <source>
        <dbReference type="SAM" id="Phobius"/>
    </source>
</evidence>
<dbReference type="EMBL" id="JAHUZD010000034">
    <property type="protein sequence ID" value="KAI3405441.2"/>
    <property type="molecule type" value="Genomic_DNA"/>
</dbReference>
<dbReference type="GeneID" id="73379366"/>
<comment type="caution">
    <text evidence="3">The sequence shown here is derived from an EMBL/GenBank/DDBJ whole genome shotgun (WGS) entry which is preliminary data.</text>
</comment>
<protein>
    <submittedName>
        <fullName evidence="3">Uncharacterized protein</fullName>
    </submittedName>
</protein>
<feature type="non-terminal residue" evidence="3">
    <location>
        <position position="561"/>
    </location>
</feature>
<keyword evidence="2" id="KW-0812">Transmembrane</keyword>
<proteinExistence type="predicted"/>
<feature type="transmembrane region" description="Helical" evidence="2">
    <location>
        <begin position="47"/>
        <end position="70"/>
    </location>
</feature>
<evidence type="ECO:0000313" key="4">
    <source>
        <dbReference type="Proteomes" id="UP001202479"/>
    </source>
</evidence>
<dbReference type="Proteomes" id="UP001202479">
    <property type="component" value="Unassembled WGS sequence"/>
</dbReference>
<reference evidence="3" key="1">
    <citation type="journal article" date="2022" name="DNA Res.">
        <title>Genome analysis of five recently described species of the CUG-Ser clade uncovers Candida theae as a new hybrid lineage with pathogenic potential in the Candida parapsilosis species complex.</title>
        <authorList>
            <person name="Mixao V."/>
            <person name="Del Olmo V."/>
            <person name="Hegedusova E."/>
            <person name="Saus E."/>
            <person name="Pryszcz L."/>
            <person name="Cillingova A."/>
            <person name="Nosek J."/>
            <person name="Gabaldon T."/>
        </authorList>
    </citation>
    <scope>NUCLEOTIDE SEQUENCE</scope>
    <source>
        <strain evidence="3">CBS 10844</strain>
    </source>
</reference>
<dbReference type="AlphaFoldDB" id="A0AAI9WYJ8"/>
<gene>
    <name evidence="3" type="ORF">KGF56_001749</name>
</gene>
<accession>A0AAI9WYJ8</accession>
<organism evidence="3 4">
    <name type="scientific">Candida oxycetoniae</name>
    <dbReference type="NCBI Taxonomy" id="497107"/>
    <lineage>
        <taxon>Eukaryota</taxon>
        <taxon>Fungi</taxon>
        <taxon>Dikarya</taxon>
        <taxon>Ascomycota</taxon>
        <taxon>Saccharomycotina</taxon>
        <taxon>Pichiomycetes</taxon>
        <taxon>Debaryomycetaceae</taxon>
        <taxon>Candida/Lodderomyces clade</taxon>
        <taxon>Candida</taxon>
    </lineage>
</organism>
<evidence type="ECO:0000256" key="1">
    <source>
        <dbReference type="SAM" id="MobiDB-lite"/>
    </source>
</evidence>
<feature type="compositionally biased region" description="Acidic residues" evidence="1">
    <location>
        <begin position="172"/>
        <end position="182"/>
    </location>
</feature>
<evidence type="ECO:0000313" key="3">
    <source>
        <dbReference type="EMBL" id="KAI3405441.2"/>
    </source>
</evidence>
<name>A0AAI9WYJ8_9ASCO</name>
<keyword evidence="4" id="KW-1185">Reference proteome</keyword>
<dbReference type="RefSeq" id="XP_049181186.1">
    <property type="nucleotide sequence ID" value="XM_049322904.1"/>
</dbReference>
<sequence length="561" mass="65482">MKVGQYYAILITLLLTFFGVVCLEYRLEPSPNNGIDEPSKFQKYHEASRVLGNFLTGCIIAVLIFILKFLHQLIYSKKSLSSSIDTTTTPHHLHSTYHLSFYHAILEEVLKFSIIWYQASKCAYHPYKYHDKYAKFLRYYNIWINQDLYRSRHLVENEGEVEELWENIIEEENSDNENENDVSQEVRHSLSSNESNETIVDRLLNKKVSYKVLPSEFKSRLEETRSFETLPIEINGRSRRSSGFSHTSRLNARDYKSCSDLITRLYSVSPGNTYYLNTAVAIAAFDDSEQSAPVVKQDFTNNQDPTRENLFLSEIEESYENIDEEHIERDEGPIERDEEHIERKRHDTIKALIKGINWFSWLLPPLLPIRKAFDANPITTNTTTTTTIASNILPSQSIVNERFPLLKASLSRYSLKQPTTTTTITTKLPDLESNPNSSNPLYIFKTTIDRSGSFQFFLSYYFDTSLDPITLNFIIDHWFLKYGQLIVDTFWVWFLIDELNYMIFQFINFQTLGTVVRGYCSIWKNVTLVLTIILIPKLFRLNFLHNPENKFDYRVAILGEM</sequence>
<keyword evidence="2" id="KW-0472">Membrane</keyword>
<keyword evidence="2" id="KW-1133">Transmembrane helix</keyword>